<reference evidence="11 12" key="1">
    <citation type="submission" date="2016-10" db="EMBL/GenBank/DDBJ databases">
        <authorList>
            <person name="de Groot N.N."/>
        </authorList>
    </citation>
    <scope>NUCLEOTIDE SEQUENCE [LARGE SCALE GENOMIC DNA]</scope>
    <source>
        <strain evidence="11 12">KPR-7B</strain>
    </source>
</reference>
<dbReference type="Gene3D" id="3.30.160.40">
    <property type="entry name" value="Porphobilinogen deaminase, C-terminal domain"/>
    <property type="match status" value="1"/>
</dbReference>
<dbReference type="SUPFAM" id="SSF54782">
    <property type="entry name" value="Porphobilinogen deaminase (hydroxymethylbilane synthase), C-terminal domain"/>
    <property type="match status" value="1"/>
</dbReference>
<evidence type="ECO:0000256" key="6">
    <source>
        <dbReference type="ARBA" id="ARBA00023244"/>
    </source>
</evidence>
<name>A0A1G9S535_9ACTO</name>
<evidence type="ECO:0000256" key="3">
    <source>
        <dbReference type="ARBA" id="ARBA00005638"/>
    </source>
</evidence>
<dbReference type="InterPro" id="IPR022418">
    <property type="entry name" value="Porphobilinogen_deaminase_C"/>
</dbReference>
<dbReference type="InterPro" id="IPR022417">
    <property type="entry name" value="Porphobilin_deaminase_N"/>
</dbReference>
<comment type="catalytic activity">
    <reaction evidence="7">
        <text>4 porphobilinogen + H2O = hydroxymethylbilane + 4 NH4(+)</text>
        <dbReference type="Rhea" id="RHEA:13185"/>
        <dbReference type="ChEBI" id="CHEBI:15377"/>
        <dbReference type="ChEBI" id="CHEBI:28938"/>
        <dbReference type="ChEBI" id="CHEBI:57845"/>
        <dbReference type="ChEBI" id="CHEBI:58126"/>
        <dbReference type="EC" id="2.5.1.61"/>
    </reaction>
</comment>
<proteinExistence type="inferred from homology"/>
<keyword evidence="5" id="KW-0808">Transferase</keyword>
<dbReference type="SUPFAM" id="SSF53850">
    <property type="entry name" value="Periplasmic binding protein-like II"/>
    <property type="match status" value="1"/>
</dbReference>
<dbReference type="PANTHER" id="PTHR11557:SF0">
    <property type="entry name" value="PORPHOBILINOGEN DEAMINASE"/>
    <property type="match status" value="1"/>
</dbReference>
<accession>A0A1G9S535</accession>
<feature type="domain" description="Porphobilinogen deaminase C-terminal" evidence="10">
    <location>
        <begin position="292"/>
        <end position="365"/>
    </location>
</feature>
<dbReference type="PROSITE" id="PS00533">
    <property type="entry name" value="PORPHOBILINOGEN_DEAM"/>
    <property type="match status" value="1"/>
</dbReference>
<gene>
    <name evidence="11" type="ORF">SAMN04487766_101291</name>
</gene>
<comment type="similarity">
    <text evidence="3">Belongs to the HMBS family.</text>
</comment>
<evidence type="ECO:0000256" key="4">
    <source>
        <dbReference type="ARBA" id="ARBA00012655"/>
    </source>
</evidence>
<dbReference type="GO" id="GO:0005737">
    <property type="term" value="C:cytoplasm"/>
    <property type="evidence" value="ECO:0007669"/>
    <property type="project" value="UniProtKB-UniRule"/>
</dbReference>
<dbReference type="GO" id="GO:0004418">
    <property type="term" value="F:hydroxymethylbilane synthase activity"/>
    <property type="evidence" value="ECO:0007669"/>
    <property type="project" value="UniProtKB-UniRule"/>
</dbReference>
<dbReference type="RefSeq" id="WP_092607184.1">
    <property type="nucleotide sequence ID" value="NZ_FNHU01000001.1"/>
</dbReference>
<dbReference type="Pfam" id="PF01379">
    <property type="entry name" value="Porphobil_deam"/>
    <property type="match status" value="1"/>
</dbReference>
<evidence type="ECO:0000259" key="9">
    <source>
        <dbReference type="Pfam" id="PF01379"/>
    </source>
</evidence>
<dbReference type="Gene3D" id="3.40.190.10">
    <property type="entry name" value="Periplasmic binding protein-like II"/>
    <property type="match status" value="2"/>
</dbReference>
<protein>
    <recommendedName>
        <fullName evidence="4 8">Hydroxymethylbilane synthase</fullName>
        <ecNumber evidence="4 8">2.5.1.61</ecNumber>
    </recommendedName>
</protein>
<feature type="domain" description="Porphobilinogen deaminase N-terminal" evidence="9">
    <location>
        <begin position="17"/>
        <end position="242"/>
    </location>
</feature>
<organism evidence="11 12">
    <name type="scientific">Actinomyces ruminicola</name>
    <dbReference type="NCBI Taxonomy" id="332524"/>
    <lineage>
        <taxon>Bacteria</taxon>
        <taxon>Bacillati</taxon>
        <taxon>Actinomycetota</taxon>
        <taxon>Actinomycetes</taxon>
        <taxon>Actinomycetales</taxon>
        <taxon>Actinomycetaceae</taxon>
        <taxon>Actinomyces</taxon>
    </lineage>
</organism>
<dbReference type="Proteomes" id="UP000199671">
    <property type="component" value="Unassembled WGS sequence"/>
</dbReference>
<evidence type="ECO:0000313" key="12">
    <source>
        <dbReference type="Proteomes" id="UP000199671"/>
    </source>
</evidence>
<dbReference type="NCBIfam" id="TIGR00212">
    <property type="entry name" value="hemC"/>
    <property type="match status" value="1"/>
</dbReference>
<dbReference type="InterPro" id="IPR036803">
    <property type="entry name" value="Porphobilinogen_deaminase_C_sf"/>
</dbReference>
<dbReference type="EC" id="2.5.1.61" evidence="4 8"/>
<dbReference type="InterPro" id="IPR022419">
    <property type="entry name" value="Porphobilin_deaminase_cofac_BS"/>
</dbReference>
<dbReference type="OrthoDB" id="9810298at2"/>
<dbReference type="GO" id="GO:0006783">
    <property type="term" value="P:heme biosynthetic process"/>
    <property type="evidence" value="ECO:0007669"/>
    <property type="project" value="TreeGrafter"/>
</dbReference>
<dbReference type="PRINTS" id="PR00151">
    <property type="entry name" value="PORPHBDMNASE"/>
</dbReference>
<sequence>MSTGRVIGSGPASAHTVRLGTRGSALAVAQSTQVARAIAAASRRIGADLEVELVEIRTRGDVDATPLTRLGGVGVFAAALREALLEGACDLAVHSCKDLPTAPVPGLRIAAMPAREDPRDALCAAGGATLANLPRGARVGTGSPRRAAQLLAVRPDLEVVPVRGNVPTRLSRVVGSVVGADGPLGAVREPDLDAVVLALAGLRRLGLDAYASQVLALPGAEAEPVMVPAPAQGSLALETRDDTGAGAAAGACPAGAAPKDSPGAQAVASDPGLSAALTATLAEVDDPATRAAVTAERALMRALEAGCAAPVGAVAAPTALADGRAGLRLDAVVAAADGARLLRESATGARTDAAGLGAAVAAALLAAGAAELADLHASLPGRGHREAP</sequence>
<dbReference type="EMBL" id="FNHU01000001">
    <property type="protein sequence ID" value="SDM30596.1"/>
    <property type="molecule type" value="Genomic_DNA"/>
</dbReference>
<dbReference type="Pfam" id="PF03900">
    <property type="entry name" value="Porphobil_deamC"/>
    <property type="match status" value="1"/>
</dbReference>
<comment type="function">
    <text evidence="2">Tetrapolymerization of the monopyrrole PBG into the hydroxymethylbilane pre-uroporphyrinogen in several discrete steps.</text>
</comment>
<evidence type="ECO:0000256" key="5">
    <source>
        <dbReference type="ARBA" id="ARBA00022679"/>
    </source>
</evidence>
<evidence type="ECO:0000259" key="10">
    <source>
        <dbReference type="Pfam" id="PF03900"/>
    </source>
</evidence>
<evidence type="ECO:0000313" key="11">
    <source>
        <dbReference type="EMBL" id="SDM30596.1"/>
    </source>
</evidence>
<evidence type="ECO:0000256" key="7">
    <source>
        <dbReference type="ARBA" id="ARBA00048169"/>
    </source>
</evidence>
<comment type="cofactor">
    <cofactor evidence="1">
        <name>dipyrromethane</name>
        <dbReference type="ChEBI" id="CHEBI:60342"/>
    </cofactor>
</comment>
<keyword evidence="6" id="KW-0627">Porphyrin biosynthesis</keyword>
<evidence type="ECO:0000256" key="2">
    <source>
        <dbReference type="ARBA" id="ARBA00002869"/>
    </source>
</evidence>
<evidence type="ECO:0000256" key="1">
    <source>
        <dbReference type="ARBA" id="ARBA00001916"/>
    </source>
</evidence>
<dbReference type="PANTHER" id="PTHR11557">
    <property type="entry name" value="PORPHOBILINOGEN DEAMINASE"/>
    <property type="match status" value="1"/>
</dbReference>
<dbReference type="AlphaFoldDB" id="A0A1G9S535"/>
<evidence type="ECO:0000256" key="8">
    <source>
        <dbReference type="NCBIfam" id="TIGR00212"/>
    </source>
</evidence>
<dbReference type="InterPro" id="IPR000860">
    <property type="entry name" value="HemC"/>
</dbReference>